<dbReference type="Pfam" id="PF25110">
    <property type="entry name" value="TPR_ESP1"/>
    <property type="match status" value="1"/>
</dbReference>
<feature type="region of interest" description="Disordered" evidence="5">
    <location>
        <begin position="930"/>
        <end position="950"/>
    </location>
</feature>
<dbReference type="InterPro" id="IPR005314">
    <property type="entry name" value="Peptidase_C50"/>
</dbReference>
<proteinExistence type="predicted"/>
<dbReference type="GO" id="GO:0005634">
    <property type="term" value="C:nucleus"/>
    <property type="evidence" value="ECO:0000318"/>
    <property type="project" value="GO_Central"/>
</dbReference>
<evidence type="ECO:0000313" key="8">
    <source>
        <dbReference type="Proteomes" id="UP000054558"/>
    </source>
</evidence>
<feature type="region of interest" description="Disordered" evidence="5">
    <location>
        <begin position="1612"/>
        <end position="1639"/>
    </location>
</feature>
<dbReference type="Pfam" id="PF03568">
    <property type="entry name" value="Separin_C"/>
    <property type="match status" value="2"/>
</dbReference>
<feature type="compositionally biased region" description="Basic residues" evidence="5">
    <location>
        <begin position="1238"/>
        <end position="1248"/>
    </location>
</feature>
<keyword evidence="8" id="KW-1185">Reference proteome</keyword>
<evidence type="ECO:0000259" key="6">
    <source>
        <dbReference type="PROSITE" id="PS51700"/>
    </source>
</evidence>
<sequence>MLIKARAWHVKKVGLLNLRAAASGGPGRESVESLVKVKVVELQSPGQEEAAEMVTLVVGSILNLLICLLETAPMSMTALEELRPAIDILGLWISKLDDATAAKHRDSLFRCLYKAACQLLQMVTSPIGLACHYCSLALHACSQSSSNTRYLQVAQKLSRSLTERDPNKGLAFYQDCLQSISVGTQGSSSSDILALVASYTQACIDHASEEAGCHMMYNLSLTHQITGLHILPLLLNLEPDQLLKLSKGNQKRSAKPCLQSYLSSVQKAMSAVDSTLNDLLQLEKRRVEKEAFSEAEAILLSLVPVLELLRKAASRHVENTWQAWVASEGSERHGKGSAAGVEAVQGAVEEGLLLWVTSLDVFCSLRKKSKLSGDAFTKLLTSLPSVLSTRMRLCLAKDEEKVLTELQLASKWTQKLSELGVGRELKGLSSGMYNLGVQLFNQHRYDLAKHPLSVASLASWERFDTAAAPVRPSDQSLSYPSTILEQHSPSDVIQDACSKTASHADCIRREGDAEAAADALVPGFRGLCRIAGALPGAALQILVKQLDKIQALDPSFFVHNHVYQKILEEDRQLASSSHCGLIFEEILAGLQSEETATFAPAVSSLLNLMLTSIYAESSHPIRRARLLMEHARLTAADDEATCTRNLKDAIKLQASRIWTFAEITYSLATVLSDSRKAGKDGGLLASLRDECALARCRLLLLKHTDAPQDLQPAVRDAFQLWTSLLERKDVTEGCFLSPTASQSCLLQVADLLAVKGLSSLQQQAIQLVTRIAHAVSPSTPLPHHCASLLAHSRLSHLLCCNPLPSPASLSDEGDRGKTHSFWEKSAALCPGSLLEATVKSRAGCACTESPSTSERDDVSASAEQELRAAIAQSASAGRRSATELVKQSGLLQALAERLLREGRRDEALCEATEALRIRFGLFGHTFGAGRETEGDSHAEGEEKQDSGRSVTLTPTVAAARVGWPSLFSRKETSGKISGLHNSWRVVGDYLESLFFVGTLSESAGMVDDAEQNFREGRRIAEAAGAAHVCAAFLSSMGEVKRKKGKWDAASEAFERAGEFLREAPIDCEGCRVLALARLERRKGDLVRRRPGSASEAGKEQSGAREHYERAAKMLHGVVGSEPGSGRREKQHLVERAGLSKGLGATAELEEGSMEGVKRNLMWAMSEAEPSKELVVPVKRKPGRKAPANPERTPLAEAPTNHKTGRPGRKKAAVEVVTILSSDEEASCVTRLETANPAGKRKGPVRGRASKIAQESSASELESEASSTSVANSRAPVTRKQPRGRKPRNAATGSDAASESSPPAKRVPALPDLDKRQEKLRRVVLLEKDSVLPALRGSRLGKIPVGAAELDELQAGVGRIALNDAGGERMERGSDAGLEPWLPAAREELARVLVQQGKCCSSPEQARTLFLRGLALVRHCPAAFSSSLELSPPAHHPLTEAALLYHLSLLALSSSSPPSAAQHSSPLEMLTRAYDFSTSAPLLFRKIALQLAALHSTPLGDGCECHVSADARIAAYYHQAAVGASSMQQHRAILDTKLAALSRTSDTEDKQAKAESGDLLREVRKEVSAPKLCVGHWPDTLKADFHNRILDSLPPNSAVCCISVVRPPSFSGAPSDFPTADDERSSDGDPSLLITRMTSDKSRKPVSVRLPIPVCMSERGASAEPEVLRAGHESAYDELSDDESTGDVSVTGETTLRSALEEVLECFAEILEESRRSTAGQVDTSAQKKRWWRWRLTLDKNLGGLLQTMEDTWLGPWRCLLVGEPANPAASAALVAAARDLKKRMDAAKQGRAEWANPTKSGPCVDLELVRLLLQGAHSLPDGALESAVAELLGWSPEVAESAAELREESGRNRTPRGRGGADEASDSGSENESGEEDGPEGLELRQAKLVVRLADEMRRVAIEADVSDGDGDVSTAKGGKGSRKPSRGKKTRGDEDAKGRSGERLPVVLVLDCDLQALPWESLPVLRSSRVYRAPSVASIRALVARSRHQSLLATATTEERARFSVDASNAFYLLNPSGDLEATQASFEQWFRSQKGWQGLVNRLPSVEQLLTALQEHDLFVYLGHGSGEQFLPPRSLRRLRQCATALLMGCSSGRLTLRGDYEPMGAVLSYLMAASPAVVANLWDVTDGDIDRFSKTVLQRWLQPRSGDGSDSENEQGGSRAKWRAEFELPPREECIGSAVADGRAACILPFLIGAAPVCYGVPTGVTMRE</sequence>
<feature type="compositionally biased region" description="Basic and acidic residues" evidence="5">
    <location>
        <begin position="1096"/>
        <end position="1105"/>
    </location>
</feature>
<feature type="region of interest" description="Disordered" evidence="5">
    <location>
        <begin position="1908"/>
        <end position="1940"/>
    </location>
</feature>
<dbReference type="STRING" id="105231.A0A1Y1HWP3"/>
<feature type="region of interest" description="Disordered" evidence="5">
    <location>
        <begin position="1234"/>
        <end position="1312"/>
    </location>
</feature>
<feature type="compositionally biased region" description="Polar residues" evidence="5">
    <location>
        <begin position="1290"/>
        <end position="1300"/>
    </location>
</feature>
<evidence type="ECO:0000313" key="7">
    <source>
        <dbReference type="EMBL" id="GAQ80926.1"/>
    </source>
</evidence>
<evidence type="ECO:0000256" key="5">
    <source>
        <dbReference type="SAM" id="MobiDB-lite"/>
    </source>
</evidence>
<dbReference type="EC" id="3.4.22.49" evidence="2"/>
<dbReference type="EMBL" id="DF237015">
    <property type="protein sequence ID" value="GAQ80926.1"/>
    <property type="molecule type" value="Genomic_DNA"/>
</dbReference>
<dbReference type="InterPro" id="IPR056933">
    <property type="entry name" value="TPR_ESP1"/>
</dbReference>
<evidence type="ECO:0000256" key="1">
    <source>
        <dbReference type="ARBA" id="ARBA00000451"/>
    </source>
</evidence>
<feature type="domain" description="Peptidase C50" evidence="6">
    <location>
        <begin position="2008"/>
        <end position="2103"/>
    </location>
</feature>
<dbReference type="InterPro" id="IPR011990">
    <property type="entry name" value="TPR-like_helical_dom_sf"/>
</dbReference>
<keyword evidence="4" id="KW-0159">Chromosome partition</keyword>
<dbReference type="PANTHER" id="PTHR12792:SF0">
    <property type="entry name" value="SEPARIN"/>
    <property type="match status" value="1"/>
</dbReference>
<feature type="compositionally biased region" description="Basic and acidic residues" evidence="5">
    <location>
        <begin position="930"/>
        <end position="946"/>
    </location>
</feature>
<feature type="region of interest" description="Disordered" evidence="5">
    <location>
        <begin position="1178"/>
        <end position="1210"/>
    </location>
</feature>
<protein>
    <recommendedName>
        <fullName evidence="2">separase</fullName>
        <ecNumber evidence="2">3.4.22.49</ecNumber>
    </recommendedName>
</protein>
<evidence type="ECO:0000256" key="3">
    <source>
        <dbReference type="ARBA" id="ARBA00022801"/>
    </source>
</evidence>
<comment type="catalytic activity">
    <reaction evidence="1">
        <text>All bonds known to be hydrolyzed by this endopeptidase have arginine in P1 and an acidic residue in P4. P6 is often occupied by an acidic residue or by a hydroxy-amino-acid residue, the phosphorylation of which enhances cleavage.</text>
        <dbReference type="EC" id="3.4.22.49"/>
    </reaction>
</comment>
<dbReference type="GO" id="GO:0072686">
    <property type="term" value="C:mitotic spindle"/>
    <property type="evidence" value="ECO:0000318"/>
    <property type="project" value="GO_Central"/>
</dbReference>
<reference evidence="7 8" key="1">
    <citation type="journal article" date="2014" name="Nat. Commun.">
        <title>Klebsormidium flaccidum genome reveals primary factors for plant terrestrial adaptation.</title>
        <authorList>
            <person name="Hori K."/>
            <person name="Maruyama F."/>
            <person name="Fujisawa T."/>
            <person name="Togashi T."/>
            <person name="Yamamoto N."/>
            <person name="Seo M."/>
            <person name="Sato S."/>
            <person name="Yamada T."/>
            <person name="Mori H."/>
            <person name="Tajima N."/>
            <person name="Moriyama T."/>
            <person name="Ikeuchi M."/>
            <person name="Watanabe M."/>
            <person name="Wada H."/>
            <person name="Kobayashi K."/>
            <person name="Saito M."/>
            <person name="Masuda T."/>
            <person name="Sasaki-Sekimoto Y."/>
            <person name="Mashiguchi K."/>
            <person name="Awai K."/>
            <person name="Shimojima M."/>
            <person name="Masuda S."/>
            <person name="Iwai M."/>
            <person name="Nobusawa T."/>
            <person name="Narise T."/>
            <person name="Kondo S."/>
            <person name="Saito H."/>
            <person name="Sato R."/>
            <person name="Murakawa M."/>
            <person name="Ihara Y."/>
            <person name="Oshima-Yamada Y."/>
            <person name="Ohtaka K."/>
            <person name="Satoh M."/>
            <person name="Sonobe K."/>
            <person name="Ishii M."/>
            <person name="Ohtani R."/>
            <person name="Kanamori-Sato M."/>
            <person name="Honoki R."/>
            <person name="Miyazaki D."/>
            <person name="Mochizuki H."/>
            <person name="Umetsu J."/>
            <person name="Higashi K."/>
            <person name="Shibata D."/>
            <person name="Kamiya Y."/>
            <person name="Sato N."/>
            <person name="Nakamura Y."/>
            <person name="Tabata S."/>
            <person name="Ida S."/>
            <person name="Kurokawa K."/>
            <person name="Ohta H."/>
        </authorList>
    </citation>
    <scope>NUCLEOTIDE SEQUENCE [LARGE SCALE GENOMIC DNA]</scope>
    <source>
        <strain evidence="7 8">NIES-2285</strain>
    </source>
</reference>
<evidence type="ECO:0000256" key="4">
    <source>
        <dbReference type="ARBA" id="ARBA00022829"/>
    </source>
</evidence>
<dbReference type="OMA" id="SYCANKC"/>
<accession>A0A1Y1HWP3</accession>
<feature type="compositionally biased region" description="Basic residues" evidence="5">
    <location>
        <begin position="1920"/>
        <end position="1930"/>
    </location>
</feature>
<evidence type="ECO:0000256" key="2">
    <source>
        <dbReference type="ARBA" id="ARBA00012489"/>
    </source>
</evidence>
<dbReference type="PANTHER" id="PTHR12792">
    <property type="entry name" value="EXTRA SPINDLE POLES 1-RELATED"/>
    <property type="match status" value="1"/>
</dbReference>
<dbReference type="InterPro" id="IPR030397">
    <property type="entry name" value="SEPARIN_core_dom"/>
</dbReference>
<feature type="compositionally biased region" description="Low complexity" evidence="5">
    <location>
        <begin position="1252"/>
        <end position="1270"/>
    </location>
</feature>
<dbReference type="GO" id="GO:0051307">
    <property type="term" value="P:meiotic chromosome separation"/>
    <property type="evidence" value="ECO:0000318"/>
    <property type="project" value="GO_Central"/>
</dbReference>
<gene>
    <name evidence="7" type="ORF">KFL_000660210</name>
</gene>
<dbReference type="Proteomes" id="UP000054558">
    <property type="component" value="Unassembled WGS sequence"/>
</dbReference>
<keyword evidence="3" id="KW-0378">Hydrolase</keyword>
<organism evidence="7 8">
    <name type="scientific">Klebsormidium nitens</name>
    <name type="common">Green alga</name>
    <name type="synonym">Ulothrix nitens</name>
    <dbReference type="NCBI Taxonomy" id="105231"/>
    <lineage>
        <taxon>Eukaryota</taxon>
        <taxon>Viridiplantae</taxon>
        <taxon>Streptophyta</taxon>
        <taxon>Klebsormidiophyceae</taxon>
        <taxon>Klebsormidiales</taxon>
        <taxon>Klebsormidiaceae</taxon>
        <taxon>Klebsormidium</taxon>
    </lineage>
</organism>
<dbReference type="PROSITE" id="PS51700">
    <property type="entry name" value="SEPARIN"/>
    <property type="match status" value="1"/>
</dbReference>
<dbReference type="SUPFAM" id="SSF48452">
    <property type="entry name" value="TPR-like"/>
    <property type="match status" value="1"/>
</dbReference>
<dbReference type="GO" id="GO:0006508">
    <property type="term" value="P:proteolysis"/>
    <property type="evidence" value="ECO:0007669"/>
    <property type="project" value="InterPro"/>
</dbReference>
<dbReference type="Gene3D" id="1.25.40.10">
    <property type="entry name" value="Tetratricopeptide repeat domain"/>
    <property type="match status" value="1"/>
</dbReference>
<name>A0A1Y1HWP3_KLENI</name>
<dbReference type="GO" id="GO:0005737">
    <property type="term" value="C:cytoplasm"/>
    <property type="evidence" value="ECO:0000318"/>
    <property type="project" value="GO_Central"/>
</dbReference>
<dbReference type="GO" id="GO:0004197">
    <property type="term" value="F:cysteine-type endopeptidase activity"/>
    <property type="evidence" value="ECO:0000318"/>
    <property type="project" value="GO_Central"/>
</dbReference>
<feature type="region of interest" description="Disordered" evidence="5">
    <location>
        <begin position="1842"/>
        <end position="1883"/>
    </location>
</feature>
<feature type="region of interest" description="Disordered" evidence="5">
    <location>
        <begin position="2145"/>
        <end position="2165"/>
    </location>
</feature>
<dbReference type="OrthoDB" id="10255632at2759"/>
<feature type="compositionally biased region" description="Basic and acidic residues" evidence="5">
    <location>
        <begin position="1931"/>
        <end position="1940"/>
    </location>
</feature>
<feature type="region of interest" description="Disordered" evidence="5">
    <location>
        <begin position="1086"/>
        <end position="1105"/>
    </location>
</feature>